<dbReference type="AlphaFoldDB" id="A0A388KAI1"/>
<gene>
    <name evidence="2" type="ORF">CBR_g78849</name>
</gene>
<feature type="region of interest" description="Disordered" evidence="1">
    <location>
        <begin position="302"/>
        <end position="325"/>
    </location>
</feature>
<dbReference type="OrthoDB" id="1865198at2759"/>
<keyword evidence="3" id="KW-1185">Reference proteome</keyword>
<feature type="compositionally biased region" description="Acidic residues" evidence="1">
    <location>
        <begin position="59"/>
        <end position="80"/>
    </location>
</feature>
<feature type="region of interest" description="Disordered" evidence="1">
    <location>
        <begin position="209"/>
        <end position="281"/>
    </location>
</feature>
<organism evidence="2 3">
    <name type="scientific">Chara braunii</name>
    <name type="common">Braun's stonewort</name>
    <dbReference type="NCBI Taxonomy" id="69332"/>
    <lineage>
        <taxon>Eukaryota</taxon>
        <taxon>Viridiplantae</taxon>
        <taxon>Streptophyta</taxon>
        <taxon>Charophyceae</taxon>
        <taxon>Charales</taxon>
        <taxon>Characeae</taxon>
        <taxon>Chara</taxon>
    </lineage>
</organism>
<dbReference type="Gramene" id="GBG67068">
    <property type="protein sequence ID" value="GBG67068"/>
    <property type="gene ID" value="CBR_g78849"/>
</dbReference>
<evidence type="ECO:0008006" key="4">
    <source>
        <dbReference type="Google" id="ProtNLM"/>
    </source>
</evidence>
<reference evidence="2 3" key="1">
    <citation type="journal article" date="2018" name="Cell">
        <title>The Chara Genome: Secondary Complexity and Implications for Plant Terrestrialization.</title>
        <authorList>
            <person name="Nishiyama T."/>
            <person name="Sakayama H."/>
            <person name="Vries J.D."/>
            <person name="Buschmann H."/>
            <person name="Saint-Marcoux D."/>
            <person name="Ullrich K.K."/>
            <person name="Haas F.B."/>
            <person name="Vanderstraeten L."/>
            <person name="Becker D."/>
            <person name="Lang D."/>
            <person name="Vosolsobe S."/>
            <person name="Rombauts S."/>
            <person name="Wilhelmsson P.K.I."/>
            <person name="Janitza P."/>
            <person name="Kern R."/>
            <person name="Heyl A."/>
            <person name="Rumpler F."/>
            <person name="Villalobos L.I.A.C."/>
            <person name="Clay J.M."/>
            <person name="Skokan R."/>
            <person name="Toyoda A."/>
            <person name="Suzuki Y."/>
            <person name="Kagoshima H."/>
            <person name="Schijlen E."/>
            <person name="Tajeshwar N."/>
            <person name="Catarino B."/>
            <person name="Hetherington A.J."/>
            <person name="Saltykova A."/>
            <person name="Bonnot C."/>
            <person name="Breuninger H."/>
            <person name="Symeonidi A."/>
            <person name="Radhakrishnan G.V."/>
            <person name="Van Nieuwerburgh F."/>
            <person name="Deforce D."/>
            <person name="Chang C."/>
            <person name="Karol K.G."/>
            <person name="Hedrich R."/>
            <person name="Ulvskov P."/>
            <person name="Glockner G."/>
            <person name="Delwiche C.F."/>
            <person name="Petrasek J."/>
            <person name="Van de Peer Y."/>
            <person name="Friml J."/>
            <person name="Beilby M."/>
            <person name="Dolan L."/>
            <person name="Kohara Y."/>
            <person name="Sugano S."/>
            <person name="Fujiyama A."/>
            <person name="Delaux P.-M."/>
            <person name="Quint M."/>
            <person name="TheiBen G."/>
            <person name="Hagemann M."/>
            <person name="Harholt J."/>
            <person name="Dunand C."/>
            <person name="Zachgo S."/>
            <person name="Langdale J."/>
            <person name="Maumus F."/>
            <person name="Straeten D.V.D."/>
            <person name="Gould S.B."/>
            <person name="Rensing S.A."/>
        </authorList>
    </citation>
    <scope>NUCLEOTIDE SEQUENCE [LARGE SCALE GENOMIC DNA]</scope>
    <source>
        <strain evidence="2 3">S276</strain>
    </source>
</reference>
<comment type="caution">
    <text evidence="2">The sequence shown here is derived from an EMBL/GenBank/DDBJ whole genome shotgun (WGS) entry which is preliminary data.</text>
</comment>
<feature type="compositionally biased region" description="Acidic residues" evidence="1">
    <location>
        <begin position="302"/>
        <end position="322"/>
    </location>
</feature>
<evidence type="ECO:0000313" key="3">
    <source>
        <dbReference type="Proteomes" id="UP000265515"/>
    </source>
</evidence>
<feature type="region of interest" description="Disordered" evidence="1">
    <location>
        <begin position="344"/>
        <end position="365"/>
    </location>
</feature>
<dbReference type="EMBL" id="BFEA01000082">
    <property type="protein sequence ID" value="GBG67068.1"/>
    <property type="molecule type" value="Genomic_DNA"/>
</dbReference>
<accession>A0A388KAI1</accession>
<feature type="region of interest" description="Disordered" evidence="1">
    <location>
        <begin position="1"/>
        <end position="128"/>
    </location>
</feature>
<feature type="compositionally biased region" description="Low complexity" evidence="1">
    <location>
        <begin position="237"/>
        <end position="247"/>
    </location>
</feature>
<evidence type="ECO:0000313" key="2">
    <source>
        <dbReference type="EMBL" id="GBG67068.1"/>
    </source>
</evidence>
<protein>
    <recommendedName>
        <fullName evidence="4">Myb-like domain-containing protein</fullName>
    </recommendedName>
</protein>
<dbReference type="Proteomes" id="UP000265515">
    <property type="component" value="Unassembled WGS sequence"/>
</dbReference>
<feature type="compositionally biased region" description="Polar residues" evidence="1">
    <location>
        <begin position="353"/>
        <end position="365"/>
    </location>
</feature>
<evidence type="ECO:0000256" key="1">
    <source>
        <dbReference type="SAM" id="MobiDB-lite"/>
    </source>
</evidence>
<sequence>MLRPPWDVEEALSRRGGGDLDDVDERLLWAEQRRELREGREEAIRWGVERLRMDRQAEEVEEPDAGLPSEEDDDNNEEGGDGNGGHASPSKNSDMGGKGGKTQAKSGNGRGRPKKAQAKPNDGYGDDEAEEKRNFWSVEHIIALIRAKRDQDAHLQGMGHAYGRMKAREWKWNDVARRLKNVVERKERASKGFNFNMDRAVYDEIEGSTGFNETMNPKNVADTGASRGVRLPSTSNGDPEAVGDADAGAGGDDEEEGSTRGSSHTMGSPGAFGKRKSTRQQTFEAMTDCMEKHGVFGREVESDWVDEEERQEEDADFQEEEEHTLKRKVKPRTRGAMRIKVGAGDAAKVAHDQPQTPSNKWNQQPVGVASSSEAVIDVSVKQSLAPQPRGEAVPVVREVADSVKAGNGRAVGEDDEALVKKLRGQRAEAKAMEVATKLWTDDIRFWNHTRGHEIIQIMHEARVYLVDVATGVQPSPIRRSIKLPHSSIPQKTIEDGSELRAAKERALKVETIAKRAIYGWISSPIADTRGITWRTSTP</sequence>
<proteinExistence type="predicted"/>
<name>A0A388KAI1_CHABU</name>
<feature type="compositionally biased region" description="Basic and acidic residues" evidence="1">
    <location>
        <begin position="25"/>
        <end position="58"/>
    </location>
</feature>